<protein>
    <submittedName>
        <fullName evidence="2">Uncharacterized protein</fullName>
    </submittedName>
</protein>
<proteinExistence type="predicted"/>
<gene>
    <name evidence="2" type="ORF">LTRI10_LOCUS53654</name>
</gene>
<evidence type="ECO:0000256" key="1">
    <source>
        <dbReference type="SAM" id="MobiDB-lite"/>
    </source>
</evidence>
<organism evidence="2 3">
    <name type="scientific">Linum trigynum</name>
    <dbReference type="NCBI Taxonomy" id="586398"/>
    <lineage>
        <taxon>Eukaryota</taxon>
        <taxon>Viridiplantae</taxon>
        <taxon>Streptophyta</taxon>
        <taxon>Embryophyta</taxon>
        <taxon>Tracheophyta</taxon>
        <taxon>Spermatophyta</taxon>
        <taxon>Magnoliopsida</taxon>
        <taxon>eudicotyledons</taxon>
        <taxon>Gunneridae</taxon>
        <taxon>Pentapetalae</taxon>
        <taxon>rosids</taxon>
        <taxon>fabids</taxon>
        <taxon>Malpighiales</taxon>
        <taxon>Linaceae</taxon>
        <taxon>Linum</taxon>
    </lineage>
</organism>
<sequence length="95" mass="10387">MQTDFGMAGCRPAQRGTGRRSGMVPAENCWLLAASRGGRGEVAAAEGRGWMAATSRWRSKGRRRCDSQGGRWSIRGPPAEGDGRWRWVGQVAPRQ</sequence>
<dbReference type="Proteomes" id="UP001497516">
    <property type="component" value="Chromosome 9"/>
</dbReference>
<dbReference type="EMBL" id="OZ034822">
    <property type="protein sequence ID" value="CAL1414498.1"/>
    <property type="molecule type" value="Genomic_DNA"/>
</dbReference>
<feature type="region of interest" description="Disordered" evidence="1">
    <location>
        <begin position="60"/>
        <end position="84"/>
    </location>
</feature>
<name>A0AAV2GUN2_9ROSI</name>
<reference evidence="2 3" key="1">
    <citation type="submission" date="2024-04" db="EMBL/GenBank/DDBJ databases">
        <authorList>
            <person name="Fracassetti M."/>
        </authorList>
    </citation>
    <scope>NUCLEOTIDE SEQUENCE [LARGE SCALE GENOMIC DNA]</scope>
</reference>
<feature type="region of interest" description="Disordered" evidence="1">
    <location>
        <begin position="1"/>
        <end position="22"/>
    </location>
</feature>
<dbReference type="AlphaFoldDB" id="A0AAV2GUN2"/>
<evidence type="ECO:0000313" key="2">
    <source>
        <dbReference type="EMBL" id="CAL1414498.1"/>
    </source>
</evidence>
<evidence type="ECO:0000313" key="3">
    <source>
        <dbReference type="Proteomes" id="UP001497516"/>
    </source>
</evidence>
<accession>A0AAV2GUN2</accession>
<keyword evidence="3" id="KW-1185">Reference proteome</keyword>